<organism evidence="2 3">
    <name type="scientific">Candidatus Nomurabacteria bacterium GW2011_GWB1_37_5</name>
    <dbReference type="NCBI Taxonomy" id="1618742"/>
    <lineage>
        <taxon>Bacteria</taxon>
        <taxon>Candidatus Nomuraibacteriota</taxon>
    </lineage>
</organism>
<comment type="caution">
    <text evidence="2">The sequence shown here is derived from an EMBL/GenBank/DDBJ whole genome shotgun (WGS) entry which is preliminary data.</text>
</comment>
<reference evidence="2 3" key="1">
    <citation type="journal article" date="2015" name="Nature">
        <title>rRNA introns, odd ribosomes, and small enigmatic genomes across a large radiation of phyla.</title>
        <authorList>
            <person name="Brown C.T."/>
            <person name="Hug L.A."/>
            <person name="Thomas B.C."/>
            <person name="Sharon I."/>
            <person name="Castelle C.J."/>
            <person name="Singh A."/>
            <person name="Wilkins M.J."/>
            <person name="Williams K.H."/>
            <person name="Banfield J.F."/>
        </authorList>
    </citation>
    <scope>NUCLEOTIDE SEQUENCE [LARGE SCALE GENOMIC DNA]</scope>
</reference>
<name>A0A0G0GVZ0_9BACT</name>
<accession>A0A0G0GVZ0</accession>
<evidence type="ECO:0000313" key="2">
    <source>
        <dbReference type="EMBL" id="KKQ34212.1"/>
    </source>
</evidence>
<gene>
    <name evidence="2" type="ORF">US50_C0057G0002</name>
</gene>
<dbReference type="Proteomes" id="UP000033876">
    <property type="component" value="Unassembled WGS sequence"/>
</dbReference>
<dbReference type="AlphaFoldDB" id="A0A0G0GVZ0"/>
<proteinExistence type="predicted"/>
<dbReference type="Gene3D" id="3.40.630.10">
    <property type="entry name" value="Zn peptidases"/>
    <property type="match status" value="1"/>
</dbReference>
<evidence type="ECO:0000313" key="3">
    <source>
        <dbReference type="Proteomes" id="UP000033876"/>
    </source>
</evidence>
<protein>
    <submittedName>
        <fullName evidence="2">Peptidase T-like protein</fullName>
    </submittedName>
</protein>
<comment type="cofactor">
    <cofactor evidence="1">
        <name>Zn(2+)</name>
        <dbReference type="ChEBI" id="CHEBI:29105"/>
    </cofactor>
</comment>
<dbReference type="SUPFAM" id="SSF53187">
    <property type="entry name" value="Zn-dependent exopeptidases"/>
    <property type="match status" value="1"/>
</dbReference>
<dbReference type="PANTHER" id="PTHR42994">
    <property type="entry name" value="PEPTIDASE T"/>
    <property type="match status" value="1"/>
</dbReference>
<sequence length="338" mass="37745">MTNKQISDLFIKLAETPSPSGEETLVAKFIKDYLTKLGWKVWQDKSGVKNDSEANNVYAYLEIDKKYDTYVFSAHMDTVEPGKNIKPKIINGVIKSDGTTILGADNKIAIASIINALQQVNPNRRRSLEIVFSVREETDGGIADFDFSKAEKNSELETELMDTIEKAYGVRGVFEMDHNRLPRYVGKIGLEQHLYRYPGDGLSLQGAYLEVGIAPARGAFGYFSEVGKSYEQMVNEEKYYIVLQTSLIPNWNRDWVNLKDWYKFRKFLVVNPENEKAVVGVLGDSGPGVTTGKHFGGSPEMMVELGFYPQATRGTVLVLFLDDPGQTVSLGPVSLKGE</sequence>
<dbReference type="PANTHER" id="PTHR42994:SF2">
    <property type="entry name" value="PEPTIDASE"/>
    <property type="match status" value="1"/>
</dbReference>
<evidence type="ECO:0000256" key="1">
    <source>
        <dbReference type="ARBA" id="ARBA00001947"/>
    </source>
</evidence>
<dbReference type="EMBL" id="LBTF01000057">
    <property type="protein sequence ID" value="KKQ34212.1"/>
    <property type="molecule type" value="Genomic_DNA"/>
</dbReference>